<proteinExistence type="predicted"/>
<reference evidence="1" key="1">
    <citation type="submission" date="2014-05" db="EMBL/GenBank/DDBJ databases">
        <authorList>
            <person name="Chronopoulou M."/>
        </authorList>
    </citation>
    <scope>NUCLEOTIDE SEQUENCE</scope>
    <source>
        <tissue evidence="1">Whole organism</tissue>
    </source>
</reference>
<dbReference type="EMBL" id="HACA01011155">
    <property type="protein sequence ID" value="CDW28516.1"/>
    <property type="molecule type" value="Transcribed_RNA"/>
</dbReference>
<accession>A0A0K2TSZ9</accession>
<dbReference type="AlphaFoldDB" id="A0A0K2TSZ9"/>
<organism evidence="1">
    <name type="scientific">Lepeophtheirus salmonis</name>
    <name type="common">Salmon louse</name>
    <name type="synonym">Caligus salmonis</name>
    <dbReference type="NCBI Taxonomy" id="72036"/>
    <lineage>
        <taxon>Eukaryota</taxon>
        <taxon>Metazoa</taxon>
        <taxon>Ecdysozoa</taxon>
        <taxon>Arthropoda</taxon>
        <taxon>Crustacea</taxon>
        <taxon>Multicrustacea</taxon>
        <taxon>Hexanauplia</taxon>
        <taxon>Copepoda</taxon>
        <taxon>Siphonostomatoida</taxon>
        <taxon>Caligidae</taxon>
        <taxon>Lepeophtheirus</taxon>
    </lineage>
</organism>
<protein>
    <submittedName>
        <fullName evidence="1">Uncharacterized protein</fullName>
    </submittedName>
</protein>
<name>A0A0K2TSZ9_LEPSM</name>
<evidence type="ECO:0000313" key="1">
    <source>
        <dbReference type="EMBL" id="CDW28516.1"/>
    </source>
</evidence>
<sequence length="60" mass="6912">MRVCAMKLIPQISPDHFILFSRTKIPKVPGFLDDEVPFNYSRVCSLLFQYGDCVCESIDK</sequence>